<dbReference type="Proteomes" id="UP000324767">
    <property type="component" value="Unassembled WGS sequence"/>
</dbReference>
<proteinExistence type="predicted"/>
<dbReference type="EMBL" id="VXIT01000020">
    <property type="protein sequence ID" value="KAA6407063.1"/>
    <property type="molecule type" value="Genomic_DNA"/>
</dbReference>
<protein>
    <submittedName>
        <fullName evidence="2">Uncharacterized protein</fullName>
    </submittedName>
</protein>
<comment type="caution">
    <text evidence="2">The sequence shown here is derived from an EMBL/GenBank/DDBJ whole genome shotgun (WGS) entry which is preliminary data.</text>
</comment>
<name>A0A5M8PDD0_9LECA</name>
<feature type="signal peptide" evidence="1">
    <location>
        <begin position="1"/>
        <end position="21"/>
    </location>
</feature>
<accession>A0A5M8PDD0</accession>
<feature type="chain" id="PRO_5024402648" evidence="1">
    <location>
        <begin position="22"/>
        <end position="213"/>
    </location>
</feature>
<keyword evidence="1" id="KW-0732">Signal</keyword>
<evidence type="ECO:0000256" key="1">
    <source>
        <dbReference type="SAM" id="SignalP"/>
    </source>
</evidence>
<dbReference type="AlphaFoldDB" id="A0A5M8PDD0"/>
<evidence type="ECO:0000313" key="3">
    <source>
        <dbReference type="Proteomes" id="UP000324767"/>
    </source>
</evidence>
<reference evidence="2 3" key="1">
    <citation type="submission" date="2019-09" db="EMBL/GenBank/DDBJ databases">
        <title>The hologenome of the rock-dwelling lichen Lasallia pustulata.</title>
        <authorList>
            <person name="Greshake Tzovaras B."/>
            <person name="Segers F."/>
            <person name="Bicker A."/>
            <person name="Dal Grande F."/>
            <person name="Otte J."/>
            <person name="Hankeln T."/>
            <person name="Schmitt I."/>
            <person name="Ebersberger I."/>
        </authorList>
    </citation>
    <scope>NUCLEOTIDE SEQUENCE [LARGE SCALE GENOMIC DNA]</scope>
    <source>
        <strain evidence="2">A1-1</strain>
    </source>
</reference>
<gene>
    <name evidence="2" type="ORF">FRX48_09129</name>
</gene>
<dbReference type="OrthoDB" id="5367786at2759"/>
<organism evidence="2 3">
    <name type="scientific">Lasallia pustulata</name>
    <dbReference type="NCBI Taxonomy" id="136370"/>
    <lineage>
        <taxon>Eukaryota</taxon>
        <taxon>Fungi</taxon>
        <taxon>Dikarya</taxon>
        <taxon>Ascomycota</taxon>
        <taxon>Pezizomycotina</taxon>
        <taxon>Lecanoromycetes</taxon>
        <taxon>OSLEUM clade</taxon>
        <taxon>Umbilicariomycetidae</taxon>
        <taxon>Umbilicariales</taxon>
        <taxon>Umbilicariaceae</taxon>
        <taxon>Lasallia</taxon>
    </lineage>
</organism>
<evidence type="ECO:0000313" key="2">
    <source>
        <dbReference type="EMBL" id="KAA6407063.1"/>
    </source>
</evidence>
<sequence>MLLFLLSTLLTLTSLLLPTLSSPSPLNPRSNVCRNAPNTVAGTYFNPRSIPRSPTAINPGINLGAANPGSATPPMRWCAPHSRTFVVMTIEVFTADIATVNLFLSSAYNAIVAEIQHYGDGLVQRGAFSFPETGPDVAGTSAGGAAVVDGIGELQLNAWNENNHQMSWGVLASAVEAVLDCMKNIEEWGTATFRIFDGDNEVGYGVLGRLGGK</sequence>